<proteinExistence type="predicted"/>
<dbReference type="Proteomes" id="UP000595205">
    <property type="component" value="Chromosome"/>
</dbReference>
<feature type="domain" description="Helix-turn-helix" evidence="1">
    <location>
        <begin position="82"/>
        <end position="125"/>
    </location>
</feature>
<dbReference type="InterPro" id="IPR041657">
    <property type="entry name" value="HTH_17"/>
</dbReference>
<accession>A0A7R7RNT7</accession>
<protein>
    <recommendedName>
        <fullName evidence="1">Helix-turn-helix domain-containing protein</fullName>
    </recommendedName>
</protein>
<reference evidence="2 3" key="1">
    <citation type="submission" date="2020-12" db="EMBL/GenBank/DDBJ databases">
        <title>Genome sequence of clinical Mycobacterium intracellulare strains.</title>
        <authorList>
            <person name="Tateishi Y."/>
            <person name="Matsumoto S."/>
            <person name="Fukushima Y."/>
            <person name="Nakajima C."/>
            <person name="Suzuki Y."/>
        </authorList>
    </citation>
    <scope>NUCLEOTIDE SEQUENCE [LARGE SCALE GENOMIC DNA]</scope>
    <source>
        <strain evidence="2 3">M018</strain>
    </source>
</reference>
<evidence type="ECO:0000313" key="2">
    <source>
        <dbReference type="EMBL" id="BCP00700.1"/>
    </source>
</evidence>
<sequence>MVAPDISYGEYISVSVGAAVTMIEVITVVEKLLGRQNGQLLPANLRDMREELGECVARAAANAGVSTKAVSAESVLAFSRSPAAAAKALGIKAASVRWACRNGKLGTRVGDRWLITDDEIEHYRRTHLRSGD</sequence>
<gene>
    <name evidence="2" type="ORF">MINTM018_34690</name>
</gene>
<dbReference type="RefSeq" id="WP_201406079.1">
    <property type="nucleotide sequence ID" value="NZ_AP024255.1"/>
</dbReference>
<evidence type="ECO:0000259" key="1">
    <source>
        <dbReference type="Pfam" id="PF12728"/>
    </source>
</evidence>
<dbReference type="EMBL" id="AP024255">
    <property type="protein sequence ID" value="BCP00700.1"/>
    <property type="molecule type" value="Genomic_DNA"/>
</dbReference>
<evidence type="ECO:0000313" key="3">
    <source>
        <dbReference type="Proteomes" id="UP000595205"/>
    </source>
</evidence>
<dbReference type="AlphaFoldDB" id="A0A7R7RNT7"/>
<organism evidence="2 3">
    <name type="scientific">Mycobacterium intracellulare</name>
    <dbReference type="NCBI Taxonomy" id="1767"/>
    <lineage>
        <taxon>Bacteria</taxon>
        <taxon>Bacillati</taxon>
        <taxon>Actinomycetota</taxon>
        <taxon>Actinomycetes</taxon>
        <taxon>Mycobacteriales</taxon>
        <taxon>Mycobacteriaceae</taxon>
        <taxon>Mycobacterium</taxon>
        <taxon>Mycobacterium avium complex (MAC)</taxon>
    </lineage>
</organism>
<name>A0A7R7RNT7_MYCIT</name>
<dbReference type="Pfam" id="PF12728">
    <property type="entry name" value="HTH_17"/>
    <property type="match status" value="1"/>
</dbReference>